<evidence type="ECO:0000256" key="5">
    <source>
        <dbReference type="ARBA" id="ARBA00022827"/>
    </source>
</evidence>
<dbReference type="FunFam" id="3.30.43.10:FF:000004">
    <property type="entry name" value="Berberine bridge enzyme-like 15"/>
    <property type="match status" value="1"/>
</dbReference>
<dbReference type="InterPro" id="IPR016167">
    <property type="entry name" value="FAD-bd_PCMH_sub1"/>
</dbReference>
<dbReference type="InterPro" id="IPR006094">
    <property type="entry name" value="Oxid_FAD_bind_N"/>
</dbReference>
<dbReference type="InterPro" id="IPR036318">
    <property type="entry name" value="FAD-bd_PCMH-like_sf"/>
</dbReference>
<dbReference type="EMBL" id="CM007654">
    <property type="protein sequence ID" value="ONI11267.1"/>
    <property type="molecule type" value="Genomic_DNA"/>
</dbReference>
<keyword evidence="3" id="KW-0285">Flavoprotein</keyword>
<evidence type="ECO:0000256" key="8">
    <source>
        <dbReference type="SAM" id="SignalP"/>
    </source>
</evidence>
<dbReference type="GO" id="GO:0071949">
    <property type="term" value="F:FAD binding"/>
    <property type="evidence" value="ECO:0007669"/>
    <property type="project" value="InterPro"/>
</dbReference>
<dbReference type="Gene3D" id="3.30.43.10">
    <property type="entry name" value="Uridine Diphospho-n-acetylenolpyruvylglucosamine Reductase, domain 2"/>
    <property type="match status" value="1"/>
</dbReference>
<evidence type="ECO:0000313" key="11">
    <source>
        <dbReference type="Proteomes" id="UP000006882"/>
    </source>
</evidence>
<evidence type="ECO:0000256" key="3">
    <source>
        <dbReference type="ARBA" id="ARBA00022630"/>
    </source>
</evidence>
<evidence type="ECO:0000256" key="4">
    <source>
        <dbReference type="ARBA" id="ARBA00022729"/>
    </source>
</evidence>
<dbReference type="AlphaFoldDB" id="A0A251PI78"/>
<keyword evidence="7" id="KW-0325">Glycoprotein</keyword>
<keyword evidence="4 8" id="KW-0732">Signal</keyword>
<evidence type="ECO:0000256" key="2">
    <source>
        <dbReference type="ARBA" id="ARBA00005466"/>
    </source>
</evidence>
<organism evidence="10 11">
    <name type="scientific">Prunus persica</name>
    <name type="common">Peach</name>
    <name type="synonym">Amygdalus persica</name>
    <dbReference type="NCBI Taxonomy" id="3760"/>
    <lineage>
        <taxon>Eukaryota</taxon>
        <taxon>Viridiplantae</taxon>
        <taxon>Streptophyta</taxon>
        <taxon>Embryophyta</taxon>
        <taxon>Tracheophyta</taxon>
        <taxon>Spermatophyta</taxon>
        <taxon>Magnoliopsida</taxon>
        <taxon>eudicotyledons</taxon>
        <taxon>Gunneridae</taxon>
        <taxon>Pentapetalae</taxon>
        <taxon>rosids</taxon>
        <taxon>fabids</taxon>
        <taxon>Rosales</taxon>
        <taxon>Rosaceae</taxon>
        <taxon>Amygdaloideae</taxon>
        <taxon>Amygdaleae</taxon>
        <taxon>Prunus</taxon>
    </lineage>
</organism>
<dbReference type="STRING" id="3760.A0A251PI78"/>
<dbReference type="GO" id="GO:1901696">
    <property type="term" value="P:cannabinoid biosynthetic process"/>
    <property type="evidence" value="ECO:0007669"/>
    <property type="project" value="UniProtKB-ARBA"/>
</dbReference>
<evidence type="ECO:0000256" key="1">
    <source>
        <dbReference type="ARBA" id="ARBA00001974"/>
    </source>
</evidence>
<dbReference type="SUPFAM" id="SSF56176">
    <property type="entry name" value="FAD-binding/transporter-associated domain-like"/>
    <property type="match status" value="1"/>
</dbReference>
<dbReference type="Gene3D" id="3.30.465.10">
    <property type="match status" value="1"/>
</dbReference>
<evidence type="ECO:0000313" key="10">
    <source>
        <dbReference type="EMBL" id="ONI11267.1"/>
    </source>
</evidence>
<dbReference type="InterPro" id="IPR016169">
    <property type="entry name" value="FAD-bd_PCMH_sub2"/>
</dbReference>
<reference evidence="10 11" key="1">
    <citation type="journal article" date="2013" name="Nat. Genet.">
        <title>The high-quality draft genome of peach (Prunus persica) identifies unique patterns of genetic diversity, domestication and genome evolution.</title>
        <authorList>
            <consortium name="International Peach Genome Initiative"/>
            <person name="Verde I."/>
            <person name="Abbott A.G."/>
            <person name="Scalabrin S."/>
            <person name="Jung S."/>
            <person name="Shu S."/>
            <person name="Marroni F."/>
            <person name="Zhebentyayeva T."/>
            <person name="Dettori M.T."/>
            <person name="Grimwood J."/>
            <person name="Cattonaro F."/>
            <person name="Zuccolo A."/>
            <person name="Rossini L."/>
            <person name="Jenkins J."/>
            <person name="Vendramin E."/>
            <person name="Meisel L.A."/>
            <person name="Decroocq V."/>
            <person name="Sosinski B."/>
            <person name="Prochnik S."/>
            <person name="Mitros T."/>
            <person name="Policriti A."/>
            <person name="Cipriani G."/>
            <person name="Dondini L."/>
            <person name="Ficklin S."/>
            <person name="Goodstein D.M."/>
            <person name="Xuan P."/>
            <person name="Del Fabbro C."/>
            <person name="Aramini V."/>
            <person name="Copetti D."/>
            <person name="Gonzalez S."/>
            <person name="Horner D.S."/>
            <person name="Falchi R."/>
            <person name="Lucas S."/>
            <person name="Mica E."/>
            <person name="Maldonado J."/>
            <person name="Lazzari B."/>
            <person name="Bielenberg D."/>
            <person name="Pirona R."/>
            <person name="Miculan M."/>
            <person name="Barakat A."/>
            <person name="Testolin R."/>
            <person name="Stella A."/>
            <person name="Tartarini S."/>
            <person name="Tonutti P."/>
            <person name="Arus P."/>
            <person name="Orellana A."/>
            <person name="Wells C."/>
            <person name="Main D."/>
            <person name="Vizzotto G."/>
            <person name="Silva H."/>
            <person name="Salamini F."/>
            <person name="Schmutz J."/>
            <person name="Morgante M."/>
            <person name="Rokhsar D.S."/>
        </authorList>
    </citation>
    <scope>NUCLEOTIDE SEQUENCE [LARGE SCALE GENOMIC DNA]</scope>
    <source>
        <strain evidence="11">cv. Nemared</strain>
    </source>
</reference>
<accession>A0A251PI78</accession>
<keyword evidence="11" id="KW-1185">Reference proteome</keyword>
<dbReference type="PANTHER" id="PTHR32448">
    <property type="entry name" value="OS08G0158400 PROTEIN"/>
    <property type="match status" value="1"/>
</dbReference>
<dbReference type="Gramene" id="ONI11267">
    <property type="protein sequence ID" value="ONI11267"/>
    <property type="gene ID" value="PRUPE_4G097300"/>
</dbReference>
<comment type="cofactor">
    <cofactor evidence="1">
        <name>FAD</name>
        <dbReference type="ChEBI" id="CHEBI:57692"/>
    </cofactor>
</comment>
<dbReference type="Pfam" id="PF01565">
    <property type="entry name" value="FAD_binding_4"/>
    <property type="match status" value="1"/>
</dbReference>
<sequence>MGIFDVKLVPLLIILFNSVWSTSSNSISESLLQCLSTHLKHSNSSKEIILTRNSSAYSSILQSSIQNLRFLNNSTPKPKVIVTPFHESHVQAAVICSKKHGIQKRFQSGGHDYEGLSYVSYAPFIIIELFNLQTIHIDVKNESAWVESGATLGELYYLIAQKSNVHEFPAGSCPTMGVGGHISGGGFGTIFRKYGLAVDNVIDARIVDVNGRILSRKSKGEELLWAIRGG</sequence>
<evidence type="ECO:0000256" key="7">
    <source>
        <dbReference type="ARBA" id="ARBA00023180"/>
    </source>
</evidence>
<keyword evidence="5" id="KW-0274">FAD</keyword>
<proteinExistence type="inferred from homology"/>
<name>A0A251PI78_PRUPE</name>
<comment type="similarity">
    <text evidence="2">Belongs to the oxygen-dependent FAD-linked oxidoreductase family.</text>
</comment>
<feature type="domain" description="FAD-binding PCMH-type" evidence="9">
    <location>
        <begin position="74"/>
        <end position="230"/>
    </location>
</feature>
<evidence type="ECO:0000259" key="9">
    <source>
        <dbReference type="PROSITE" id="PS51387"/>
    </source>
</evidence>
<keyword evidence="6" id="KW-1015">Disulfide bond</keyword>
<feature type="signal peptide" evidence="8">
    <location>
        <begin position="1"/>
        <end position="21"/>
    </location>
</feature>
<dbReference type="Proteomes" id="UP000006882">
    <property type="component" value="Chromosome G4"/>
</dbReference>
<gene>
    <name evidence="10" type="ORF">PRUPE_4G097300</name>
</gene>
<evidence type="ECO:0000256" key="6">
    <source>
        <dbReference type="ARBA" id="ARBA00023157"/>
    </source>
</evidence>
<dbReference type="PROSITE" id="PS51387">
    <property type="entry name" value="FAD_PCMH"/>
    <property type="match status" value="1"/>
</dbReference>
<dbReference type="InterPro" id="IPR016166">
    <property type="entry name" value="FAD-bd_PCMH"/>
</dbReference>
<protein>
    <recommendedName>
        <fullName evidence="9">FAD-binding PCMH-type domain-containing protein</fullName>
    </recommendedName>
</protein>
<feature type="chain" id="PRO_5012309811" description="FAD-binding PCMH-type domain-containing protein" evidence="8">
    <location>
        <begin position="22"/>
        <end position="230"/>
    </location>
</feature>